<dbReference type="Proteomes" id="UP000467700">
    <property type="component" value="Unassembled WGS sequence"/>
</dbReference>
<feature type="transmembrane region" description="Helical" evidence="1">
    <location>
        <begin position="58"/>
        <end position="76"/>
    </location>
</feature>
<protein>
    <recommendedName>
        <fullName evidence="2">DUF6533 domain-containing protein</fullName>
    </recommendedName>
</protein>
<dbReference type="EMBL" id="CACVBS010000090">
    <property type="protein sequence ID" value="CAA7270402.1"/>
    <property type="molecule type" value="Genomic_DNA"/>
</dbReference>
<evidence type="ECO:0000256" key="1">
    <source>
        <dbReference type="SAM" id="Phobius"/>
    </source>
</evidence>
<gene>
    <name evidence="3" type="ORF">AAE3_LOCUS12541</name>
</gene>
<evidence type="ECO:0000313" key="3">
    <source>
        <dbReference type="EMBL" id="CAA7270402.1"/>
    </source>
</evidence>
<feature type="transmembrane region" description="Helical" evidence="1">
    <location>
        <begin position="126"/>
        <end position="149"/>
    </location>
</feature>
<feature type="transmembrane region" description="Helical" evidence="1">
    <location>
        <begin position="20"/>
        <end position="37"/>
    </location>
</feature>
<comment type="caution">
    <text evidence="3">The sequence shown here is derived from an EMBL/GenBank/DDBJ whole genome shotgun (WGS) entry which is preliminary data.</text>
</comment>
<keyword evidence="4" id="KW-1185">Reference proteome</keyword>
<proteinExistence type="predicted"/>
<dbReference type="Pfam" id="PF20151">
    <property type="entry name" value="DUF6533"/>
    <property type="match status" value="1"/>
</dbReference>
<keyword evidence="1" id="KW-0812">Transmembrane</keyword>
<keyword evidence="1" id="KW-0472">Membrane</keyword>
<dbReference type="OrthoDB" id="2638860at2759"/>
<evidence type="ECO:0000313" key="4">
    <source>
        <dbReference type="Proteomes" id="UP000467700"/>
    </source>
</evidence>
<dbReference type="InterPro" id="IPR045340">
    <property type="entry name" value="DUF6533"/>
</dbReference>
<feature type="domain" description="DUF6533" evidence="2">
    <location>
        <begin position="22"/>
        <end position="67"/>
    </location>
</feature>
<keyword evidence="1" id="KW-1133">Transmembrane helix</keyword>
<accession>A0A8S0X8G2</accession>
<evidence type="ECO:0000259" key="2">
    <source>
        <dbReference type="Pfam" id="PF20151"/>
    </source>
</evidence>
<feature type="transmembrane region" description="Helical" evidence="1">
    <location>
        <begin position="249"/>
        <end position="271"/>
    </location>
</feature>
<feature type="transmembrane region" description="Helical" evidence="1">
    <location>
        <begin position="174"/>
        <end position="196"/>
    </location>
</feature>
<name>A0A8S0X8G2_CYCAE</name>
<sequence>MSTKTVLDLIIDFLIEERKVVYATVAFSMAALYDHIITLDAEIDHIWLRRSKITLVRVLFLINRYMGEVALLYTAVSLLYNTDTGPNRVSREPMKFVGWAGSTVLWSMQGIMAFRISSMYHHKRAIIATLCAGIATEIITIIVILSIAFSNTLPSPIPSFIPVCGLDQASGLYWYYWIPVFFFECLMFSLALRKAIEYSGGFRGIKNSVISARQRPIIYVLFRDSITFPFLALSLCTINFIAFRFIPATAIQASVILSIFIARILGCRLLLNLREAYYGAFGDEFDERPAVPIFFAHQNSRGR</sequence>
<organism evidence="3 4">
    <name type="scientific">Cyclocybe aegerita</name>
    <name type="common">Black poplar mushroom</name>
    <name type="synonym">Agrocybe aegerita</name>
    <dbReference type="NCBI Taxonomy" id="1973307"/>
    <lineage>
        <taxon>Eukaryota</taxon>
        <taxon>Fungi</taxon>
        <taxon>Dikarya</taxon>
        <taxon>Basidiomycota</taxon>
        <taxon>Agaricomycotina</taxon>
        <taxon>Agaricomycetes</taxon>
        <taxon>Agaricomycetidae</taxon>
        <taxon>Agaricales</taxon>
        <taxon>Agaricineae</taxon>
        <taxon>Bolbitiaceae</taxon>
        <taxon>Cyclocybe</taxon>
    </lineage>
</organism>
<reference evidence="3 4" key="1">
    <citation type="submission" date="2020-01" db="EMBL/GenBank/DDBJ databases">
        <authorList>
            <person name="Gupta K D."/>
        </authorList>
    </citation>
    <scope>NUCLEOTIDE SEQUENCE [LARGE SCALE GENOMIC DNA]</scope>
</reference>
<feature type="transmembrane region" description="Helical" evidence="1">
    <location>
        <begin position="217"/>
        <end position="243"/>
    </location>
</feature>
<dbReference type="AlphaFoldDB" id="A0A8S0X8G2"/>
<feature type="transmembrane region" description="Helical" evidence="1">
    <location>
        <begin position="96"/>
        <end position="114"/>
    </location>
</feature>